<evidence type="ECO:0000313" key="5">
    <source>
        <dbReference type="Proteomes" id="UP000664521"/>
    </source>
</evidence>
<dbReference type="Gene3D" id="3.90.1200.10">
    <property type="match status" value="1"/>
</dbReference>
<keyword evidence="5" id="KW-1185">Reference proteome</keyword>
<dbReference type="OrthoDB" id="5772781at2759"/>
<reference evidence="4" key="1">
    <citation type="submission" date="2021-03" db="EMBL/GenBank/DDBJ databases">
        <authorList>
            <person name="Tagirdzhanova G."/>
        </authorList>
    </citation>
    <scope>NUCLEOTIDE SEQUENCE</scope>
</reference>
<sequence>MATEFDGEVDVPETAIKIIDANVLGKLPQGTTGKSIVAHGASYWTRTARLLTSQADGSEKPYFLKVSIGQRGKEMMFGEYKSMVEINNAVPAFAPIPIAWGTYASNPDIHFFLCSFHEMSEELPDVQGLSARVAELHSKGKSPTGKYGFPCTTFQGNLPQDNRWTITWEEFYVNGMKRMLKLEEDCQGPSQELTELCVAMYEKVIPRLLRPLETGGRQIEPCLVHGDLWYGNASTDKATNQPLVFDACCFYAHNEYELGSWRPTRYKLGRPYVNAYHEHFPISAPVEDHDDRNALYSTRFNLHASAVYPGNIRFRNMIIDEMRRLVNKYPGGFEGWEQSQQQATGRSGSEHPPQVGSGVYGKNSRNF</sequence>
<proteinExistence type="predicted"/>
<gene>
    <name evidence="4" type="ORF">HETSPECPRED_003080</name>
</gene>
<comment type="caution">
    <text evidence="4">The sequence shown here is derived from an EMBL/GenBank/DDBJ whole genome shotgun (WGS) entry which is preliminary data.</text>
</comment>
<dbReference type="GO" id="GO:0102193">
    <property type="term" value="F:protein-ribulosamine 3-kinase activity"/>
    <property type="evidence" value="ECO:0007669"/>
    <property type="project" value="UniProtKB-EC"/>
</dbReference>
<evidence type="ECO:0000256" key="1">
    <source>
        <dbReference type="ARBA" id="ARBA00011961"/>
    </source>
</evidence>
<evidence type="ECO:0000256" key="2">
    <source>
        <dbReference type="ARBA" id="ARBA00048655"/>
    </source>
</evidence>
<protein>
    <recommendedName>
        <fullName evidence="1">protein-ribulosamine 3-kinase</fullName>
        <ecNumber evidence="1">2.7.1.172</ecNumber>
    </recommendedName>
</protein>
<dbReference type="AlphaFoldDB" id="A0A8H3F0J8"/>
<evidence type="ECO:0000256" key="3">
    <source>
        <dbReference type="SAM" id="MobiDB-lite"/>
    </source>
</evidence>
<organism evidence="4 5">
    <name type="scientific">Heterodermia speciosa</name>
    <dbReference type="NCBI Taxonomy" id="116794"/>
    <lineage>
        <taxon>Eukaryota</taxon>
        <taxon>Fungi</taxon>
        <taxon>Dikarya</taxon>
        <taxon>Ascomycota</taxon>
        <taxon>Pezizomycotina</taxon>
        <taxon>Lecanoromycetes</taxon>
        <taxon>OSLEUM clade</taxon>
        <taxon>Lecanoromycetidae</taxon>
        <taxon>Caliciales</taxon>
        <taxon>Physciaceae</taxon>
        <taxon>Heterodermia</taxon>
    </lineage>
</organism>
<dbReference type="EMBL" id="CAJPDS010000019">
    <property type="protein sequence ID" value="CAF9917036.1"/>
    <property type="molecule type" value="Genomic_DNA"/>
</dbReference>
<accession>A0A8H3F0J8</accession>
<dbReference type="SUPFAM" id="SSF56112">
    <property type="entry name" value="Protein kinase-like (PK-like)"/>
    <property type="match status" value="1"/>
</dbReference>
<dbReference type="Proteomes" id="UP000664521">
    <property type="component" value="Unassembled WGS sequence"/>
</dbReference>
<comment type="catalytic activity">
    <reaction evidence="2">
        <text>N(6)-D-ribulosyl-L-lysyl-[protein] + ATP = N(6)-(3-O-phospho-D-ribulosyl)-L-lysyl-[protein] + ADP + H(+)</text>
        <dbReference type="Rhea" id="RHEA:48432"/>
        <dbReference type="Rhea" id="RHEA-COMP:12103"/>
        <dbReference type="Rhea" id="RHEA-COMP:12104"/>
        <dbReference type="ChEBI" id="CHEBI:15378"/>
        <dbReference type="ChEBI" id="CHEBI:30616"/>
        <dbReference type="ChEBI" id="CHEBI:90418"/>
        <dbReference type="ChEBI" id="CHEBI:90420"/>
        <dbReference type="ChEBI" id="CHEBI:456216"/>
        <dbReference type="EC" id="2.7.1.172"/>
    </reaction>
    <physiologicalReaction direction="left-to-right" evidence="2">
        <dbReference type="Rhea" id="RHEA:48433"/>
    </physiologicalReaction>
</comment>
<evidence type="ECO:0000313" key="4">
    <source>
        <dbReference type="EMBL" id="CAF9917036.1"/>
    </source>
</evidence>
<dbReference type="Pfam" id="PF03881">
    <property type="entry name" value="Fructosamin_kin"/>
    <property type="match status" value="1"/>
</dbReference>
<dbReference type="PANTHER" id="PTHR12149:SF8">
    <property type="entry name" value="PROTEIN-RIBULOSAMINE 3-KINASE"/>
    <property type="match status" value="1"/>
</dbReference>
<feature type="compositionally biased region" description="Polar residues" evidence="3">
    <location>
        <begin position="337"/>
        <end position="347"/>
    </location>
</feature>
<feature type="region of interest" description="Disordered" evidence="3">
    <location>
        <begin position="336"/>
        <end position="367"/>
    </location>
</feature>
<dbReference type="InterPro" id="IPR016477">
    <property type="entry name" value="Fructo-/Ketosamine-3-kinase"/>
</dbReference>
<name>A0A8H3F0J8_9LECA</name>
<dbReference type="EC" id="2.7.1.172" evidence="1"/>
<dbReference type="InterPro" id="IPR011009">
    <property type="entry name" value="Kinase-like_dom_sf"/>
</dbReference>
<dbReference type="PANTHER" id="PTHR12149">
    <property type="entry name" value="FRUCTOSAMINE 3 KINASE-RELATED PROTEIN"/>
    <property type="match status" value="1"/>
</dbReference>